<proteinExistence type="predicted"/>
<dbReference type="RefSeq" id="WP_096294448.1">
    <property type="nucleotide sequence ID" value="NZ_CP023429.1"/>
</dbReference>
<evidence type="ECO:0000313" key="1">
    <source>
        <dbReference type="EMBL" id="RPD84708.1"/>
    </source>
</evidence>
<dbReference type="KEGG" id="nwx:CGZ65_00610"/>
<dbReference type="EMBL" id="RPFL01000035">
    <property type="protein sequence ID" value="RPD84708.1"/>
    <property type="molecule type" value="Genomic_DNA"/>
</dbReference>
<evidence type="ECO:0000313" key="2">
    <source>
        <dbReference type="Proteomes" id="UP000272412"/>
    </source>
</evidence>
<sequence>MIKQAILLNPQSFYPYAAYAQILFTQPDYMDNPVRLSQETHHQIIFYSQKALEKLEHLPADMQELQYLHFIHLKNNIAVSKAILGELVESAKLFEQLAKHTATACELPAINVCLEDVEYRIVRNRIYLALLRSRRSEAYQYLSEAEHHLNADDLDLASIYAYLGDSAQWLKFIDLNDPPHDSWQGIWPVIHAEYPQVWLNYLEKEIQQTKVYLHEAETHLKKCQNRRRTS</sequence>
<reference evidence="1 2" key="1">
    <citation type="submission" date="2018-11" db="EMBL/GenBank/DDBJ databases">
        <title>Neisseria weixii sp. nov. isolated from the rectal contents of plateau pika (Ochotona cruzoniae).</title>
        <authorList>
            <person name="Zhang G."/>
        </authorList>
    </citation>
    <scope>NUCLEOTIDE SEQUENCE [LARGE SCALE GENOMIC DNA]</scope>
    <source>
        <strain evidence="1 2">10009</strain>
    </source>
</reference>
<evidence type="ECO:0008006" key="3">
    <source>
        <dbReference type="Google" id="ProtNLM"/>
    </source>
</evidence>
<keyword evidence="2" id="KW-1185">Reference proteome</keyword>
<name>A0A3N4MND7_9NEIS</name>
<gene>
    <name evidence="1" type="ORF">EGK74_10720</name>
</gene>
<dbReference type="AlphaFoldDB" id="A0A3N4MND7"/>
<accession>A0A3N4MND7</accession>
<dbReference type="Proteomes" id="UP000272412">
    <property type="component" value="Unassembled WGS sequence"/>
</dbReference>
<comment type="caution">
    <text evidence="1">The sequence shown here is derived from an EMBL/GenBank/DDBJ whole genome shotgun (WGS) entry which is preliminary data.</text>
</comment>
<organism evidence="1 2">
    <name type="scientific">Neisseria weixii</name>
    <dbReference type="NCBI Taxonomy" id="1853276"/>
    <lineage>
        <taxon>Bacteria</taxon>
        <taxon>Pseudomonadati</taxon>
        <taxon>Pseudomonadota</taxon>
        <taxon>Betaproteobacteria</taxon>
        <taxon>Neisseriales</taxon>
        <taxon>Neisseriaceae</taxon>
        <taxon>Neisseria</taxon>
    </lineage>
</organism>
<protein>
    <recommendedName>
        <fullName evidence="3">Tetratricopeptide repeat protein</fullName>
    </recommendedName>
</protein>